<dbReference type="NCBIfam" id="TIGR01549">
    <property type="entry name" value="HAD-SF-IA-v1"/>
    <property type="match status" value="1"/>
</dbReference>
<dbReference type="OrthoDB" id="8384at2157"/>
<dbReference type="Proteomes" id="UP000509448">
    <property type="component" value="Chromosome"/>
</dbReference>
<dbReference type="PANTHER" id="PTHR43434">
    <property type="entry name" value="PHOSPHOGLYCOLATE PHOSPHATASE"/>
    <property type="match status" value="1"/>
</dbReference>
<accession>A0A4P2VBA4</accession>
<dbReference type="InterPro" id="IPR006439">
    <property type="entry name" value="HAD-SF_hydro_IA"/>
</dbReference>
<organism evidence="2 3">
    <name type="scientific">Conexivisphaera calida</name>
    <dbReference type="NCBI Taxonomy" id="1874277"/>
    <lineage>
        <taxon>Archaea</taxon>
        <taxon>Nitrososphaerota</taxon>
        <taxon>Conexivisphaeria</taxon>
        <taxon>Conexivisphaerales</taxon>
        <taxon>Conexivisphaeraceae</taxon>
        <taxon>Conexivisphaera</taxon>
    </lineage>
</organism>
<dbReference type="RefSeq" id="WP_174448119.1">
    <property type="nucleotide sequence ID" value="NZ_AP018732.1"/>
</dbReference>
<name>A0A4P2VBA4_9ARCH</name>
<keyword evidence="3" id="KW-1185">Reference proteome</keyword>
<dbReference type="EMBL" id="AP018732">
    <property type="protein sequence ID" value="BBE41816.1"/>
    <property type="molecule type" value="Genomic_DNA"/>
</dbReference>
<evidence type="ECO:0000313" key="2">
    <source>
        <dbReference type="EMBL" id="BBE41816.1"/>
    </source>
</evidence>
<dbReference type="GO" id="GO:0006281">
    <property type="term" value="P:DNA repair"/>
    <property type="evidence" value="ECO:0007669"/>
    <property type="project" value="TreeGrafter"/>
</dbReference>
<dbReference type="CDD" id="cd01427">
    <property type="entry name" value="HAD_like"/>
    <property type="match status" value="1"/>
</dbReference>
<dbReference type="PANTHER" id="PTHR43434:SF1">
    <property type="entry name" value="PHOSPHOGLYCOLATE PHOSPHATASE"/>
    <property type="match status" value="1"/>
</dbReference>
<dbReference type="InterPro" id="IPR023214">
    <property type="entry name" value="HAD_sf"/>
</dbReference>
<evidence type="ECO:0000256" key="1">
    <source>
        <dbReference type="ARBA" id="ARBA00007958"/>
    </source>
</evidence>
<gene>
    <name evidence="2" type="ORF">NAS2_0426</name>
</gene>
<dbReference type="KEGG" id="ccai:NAS2_0426"/>
<dbReference type="GO" id="GO:0005829">
    <property type="term" value="C:cytosol"/>
    <property type="evidence" value="ECO:0007669"/>
    <property type="project" value="TreeGrafter"/>
</dbReference>
<reference evidence="2 3" key="1">
    <citation type="journal article" date="2019" name="ISME J.">
        <title>Isolation and characterization of a thermophilic sulfur- and iron-reducing thaumarchaeote from a terrestrial acidic hot spring.</title>
        <authorList>
            <person name="Kato S."/>
            <person name="Itoh T."/>
            <person name="Yuki M."/>
            <person name="Nagamori M."/>
            <person name="Ohnishi M."/>
            <person name="Uematsu K."/>
            <person name="Suzuki K."/>
            <person name="Takashina T."/>
            <person name="Ohkuma M."/>
        </authorList>
    </citation>
    <scope>NUCLEOTIDE SEQUENCE [LARGE SCALE GENOMIC DNA]</scope>
    <source>
        <strain evidence="2 3">NAS-02</strain>
    </source>
</reference>
<protein>
    <recommendedName>
        <fullName evidence="4">HAD family hydrolase</fullName>
    </recommendedName>
</protein>
<dbReference type="Pfam" id="PF00702">
    <property type="entry name" value="Hydrolase"/>
    <property type="match status" value="1"/>
</dbReference>
<dbReference type="GeneID" id="55584244"/>
<dbReference type="Gene3D" id="3.40.50.1000">
    <property type="entry name" value="HAD superfamily/HAD-like"/>
    <property type="match status" value="1"/>
</dbReference>
<dbReference type="AlphaFoldDB" id="A0A4P2VBA4"/>
<evidence type="ECO:0008006" key="4">
    <source>
        <dbReference type="Google" id="ProtNLM"/>
    </source>
</evidence>
<proteinExistence type="inferred from homology"/>
<evidence type="ECO:0000313" key="3">
    <source>
        <dbReference type="Proteomes" id="UP000509448"/>
    </source>
</evidence>
<dbReference type="SUPFAM" id="SSF56784">
    <property type="entry name" value="HAD-like"/>
    <property type="match status" value="1"/>
</dbReference>
<dbReference type="GO" id="GO:0008967">
    <property type="term" value="F:phosphoglycolate phosphatase activity"/>
    <property type="evidence" value="ECO:0007669"/>
    <property type="project" value="TreeGrafter"/>
</dbReference>
<dbReference type="InterPro" id="IPR050155">
    <property type="entry name" value="HAD-like_hydrolase_sf"/>
</dbReference>
<comment type="similarity">
    <text evidence="1">Belongs to the HAD-like hydrolase superfamily.</text>
</comment>
<dbReference type="InterPro" id="IPR036412">
    <property type="entry name" value="HAD-like_sf"/>
</dbReference>
<sequence>MLGDPGNLYREFGTWSGIVIYREDARERLSSADGLIMDCDGTMVDVRRSYLMAAVESARLLAARSGRGLPPASALRSIIPALKESGILNNDWDTAAALYIAWSRHVDGGVPLESAASELASSRDLEELYGLAPTASREFLEGCPGPPPECEISSIFDSLYYGRAAYEEIYGVDPPLPVSRGMLEDESLSAGPVELRVLGVRMRGALGMVTGRPRRAMRGPLVELIGSIIRADHVIITGELGAPKPDPRPLLEAASRLGSSRPIYVGDSAEDVIMAEASRAAGLDTTFVGVYGLSLDAGRSIRWFASRGVPALIPSLGPLHLLLDL</sequence>